<dbReference type="PaxDb" id="3708-A0A078H3P2"/>
<gene>
    <name evidence="1" type="primary">BnaC04g44740D</name>
    <name evidence="1" type="ORF">GSBRNA2T00051444001</name>
</gene>
<organism evidence="1 2">
    <name type="scientific">Brassica napus</name>
    <name type="common">Rape</name>
    <dbReference type="NCBI Taxonomy" id="3708"/>
    <lineage>
        <taxon>Eukaryota</taxon>
        <taxon>Viridiplantae</taxon>
        <taxon>Streptophyta</taxon>
        <taxon>Embryophyta</taxon>
        <taxon>Tracheophyta</taxon>
        <taxon>Spermatophyta</taxon>
        <taxon>Magnoliopsida</taxon>
        <taxon>eudicotyledons</taxon>
        <taxon>Gunneridae</taxon>
        <taxon>Pentapetalae</taxon>
        <taxon>rosids</taxon>
        <taxon>malvids</taxon>
        <taxon>Brassicales</taxon>
        <taxon>Brassicaceae</taxon>
        <taxon>Brassiceae</taxon>
        <taxon>Brassica</taxon>
    </lineage>
</organism>
<dbReference type="AlphaFoldDB" id="A0A078H3P2"/>
<dbReference type="Proteomes" id="UP000028999">
    <property type="component" value="Unassembled WGS sequence"/>
</dbReference>
<accession>A0A078H3P2</accession>
<name>A0A078H3P2_BRANA</name>
<evidence type="ECO:0000313" key="2">
    <source>
        <dbReference type="Proteomes" id="UP000028999"/>
    </source>
</evidence>
<proteinExistence type="predicted"/>
<evidence type="ECO:0000313" key="1">
    <source>
        <dbReference type="EMBL" id="CDY32092.1"/>
    </source>
</evidence>
<dbReference type="EMBL" id="LK032287">
    <property type="protein sequence ID" value="CDY32092.1"/>
    <property type="molecule type" value="Genomic_DNA"/>
</dbReference>
<sequence>MDMQRGLVLLCCVLSLLTQQTRRWP</sequence>
<keyword evidence="2" id="KW-1185">Reference proteome</keyword>
<dbReference type="Gramene" id="CDY32092">
    <property type="protein sequence ID" value="CDY32092"/>
    <property type="gene ID" value="GSBRNA2T00051444001"/>
</dbReference>
<protein>
    <submittedName>
        <fullName evidence="1">BnaC04g44740D protein</fullName>
    </submittedName>
</protein>
<reference evidence="1 2" key="1">
    <citation type="journal article" date="2014" name="Science">
        <title>Plant genetics. Early allopolyploid evolution in the post-Neolithic Brassica napus oilseed genome.</title>
        <authorList>
            <person name="Chalhoub B."/>
            <person name="Denoeud F."/>
            <person name="Liu S."/>
            <person name="Parkin I.A."/>
            <person name="Tang H."/>
            <person name="Wang X."/>
            <person name="Chiquet J."/>
            <person name="Belcram H."/>
            <person name="Tong C."/>
            <person name="Samans B."/>
            <person name="Correa M."/>
            <person name="Da Silva C."/>
            <person name="Just J."/>
            <person name="Falentin C."/>
            <person name="Koh C.S."/>
            <person name="Le Clainche I."/>
            <person name="Bernard M."/>
            <person name="Bento P."/>
            <person name="Noel B."/>
            <person name="Labadie K."/>
            <person name="Alberti A."/>
            <person name="Charles M."/>
            <person name="Arnaud D."/>
            <person name="Guo H."/>
            <person name="Daviaud C."/>
            <person name="Alamery S."/>
            <person name="Jabbari K."/>
            <person name="Zhao M."/>
            <person name="Edger P.P."/>
            <person name="Chelaifa H."/>
            <person name="Tack D."/>
            <person name="Lassalle G."/>
            <person name="Mestiri I."/>
            <person name="Schnel N."/>
            <person name="Le Paslier M.C."/>
            <person name="Fan G."/>
            <person name="Renault V."/>
            <person name="Bayer P.E."/>
            <person name="Golicz A.A."/>
            <person name="Manoli S."/>
            <person name="Lee T.H."/>
            <person name="Thi V.H."/>
            <person name="Chalabi S."/>
            <person name="Hu Q."/>
            <person name="Fan C."/>
            <person name="Tollenaere R."/>
            <person name="Lu Y."/>
            <person name="Battail C."/>
            <person name="Shen J."/>
            <person name="Sidebottom C.H."/>
            <person name="Wang X."/>
            <person name="Canaguier A."/>
            <person name="Chauveau A."/>
            <person name="Berard A."/>
            <person name="Deniot G."/>
            <person name="Guan M."/>
            <person name="Liu Z."/>
            <person name="Sun F."/>
            <person name="Lim Y.P."/>
            <person name="Lyons E."/>
            <person name="Town C.D."/>
            <person name="Bancroft I."/>
            <person name="Wang X."/>
            <person name="Meng J."/>
            <person name="Ma J."/>
            <person name="Pires J.C."/>
            <person name="King G.J."/>
            <person name="Brunel D."/>
            <person name="Delourme R."/>
            <person name="Renard M."/>
            <person name="Aury J.M."/>
            <person name="Adams K.L."/>
            <person name="Batley J."/>
            <person name="Snowdon R.J."/>
            <person name="Tost J."/>
            <person name="Edwards D."/>
            <person name="Zhou Y."/>
            <person name="Hua W."/>
            <person name="Sharpe A.G."/>
            <person name="Paterson A.H."/>
            <person name="Guan C."/>
            <person name="Wincker P."/>
        </authorList>
    </citation>
    <scope>NUCLEOTIDE SEQUENCE [LARGE SCALE GENOMIC DNA]</scope>
    <source>
        <strain evidence="2">cv. Darmor-bzh</strain>
    </source>
</reference>